<accession>A0AAE3VGL4</accession>
<dbReference type="GO" id="GO:0010340">
    <property type="term" value="F:carboxyl-O-methyltransferase activity"/>
    <property type="evidence" value="ECO:0007669"/>
    <property type="project" value="UniProtKB-UniRule"/>
</dbReference>
<evidence type="ECO:0000256" key="3">
    <source>
        <dbReference type="ARBA" id="ARBA00022691"/>
    </source>
</evidence>
<dbReference type="PANTHER" id="PTHR13090">
    <property type="entry name" value="ARGININE-HYDROXYLASE NDUFAF5, MITOCHONDRIAL"/>
    <property type="match status" value="1"/>
</dbReference>
<dbReference type="InterPro" id="IPR029063">
    <property type="entry name" value="SAM-dependent_MTases_sf"/>
</dbReference>
<evidence type="ECO:0000256" key="2">
    <source>
        <dbReference type="ARBA" id="ARBA00022679"/>
    </source>
</evidence>
<sequence>MNEVDKIRVQAHFSRSLSTYRQAAQVQSAMADALMAALAEVTPRRDFPRILELGCGDGLLSTRIEEQLRYQQLTLVDIVPACAAYHSQRRNASFLAGDMEDMALPAADLVMAGAALQWARDLPALLRRIGSALAPDGMLAFSSFGPENLREIKALTGRSLAYLSMSELITMLEMANFAVLCAREQHSVMTFSTPLAVLRHLRETGVNGVRAERPWTRQALRNFTERYQEQFSLADGQLPLTYHPLWIVAQKRRADGGGCAAAVVARGPMWPCP</sequence>
<dbReference type="CDD" id="cd02440">
    <property type="entry name" value="AdoMet_MTases"/>
    <property type="match status" value="1"/>
</dbReference>
<organism evidence="6 7">
    <name type="scientific">Oligosphaera ethanolica</name>
    <dbReference type="NCBI Taxonomy" id="760260"/>
    <lineage>
        <taxon>Bacteria</taxon>
        <taxon>Pseudomonadati</taxon>
        <taxon>Lentisphaerota</taxon>
        <taxon>Oligosphaeria</taxon>
        <taxon>Oligosphaerales</taxon>
        <taxon>Oligosphaeraceae</taxon>
        <taxon>Oligosphaera</taxon>
    </lineage>
</organism>
<dbReference type="Pfam" id="PF13489">
    <property type="entry name" value="Methyltransf_23"/>
    <property type="match status" value="1"/>
</dbReference>
<dbReference type="AlphaFoldDB" id="A0AAE3VGL4"/>
<keyword evidence="1 5" id="KW-0489">Methyltransferase</keyword>
<keyword evidence="4 5" id="KW-0093">Biotin biosynthesis</keyword>
<evidence type="ECO:0000256" key="5">
    <source>
        <dbReference type="HAMAP-Rule" id="MF_00835"/>
    </source>
</evidence>
<evidence type="ECO:0000313" key="7">
    <source>
        <dbReference type="Proteomes" id="UP001238163"/>
    </source>
</evidence>
<comment type="function">
    <text evidence="5">Converts the free carboxyl group of a malonyl-thioester to its methyl ester by transfer of a methyl group from S-adenosyl-L-methionine (SAM). It allows to synthesize pimeloyl-ACP via the fatty acid synthetic pathway.</text>
</comment>
<keyword evidence="7" id="KW-1185">Reference proteome</keyword>
<dbReference type="SUPFAM" id="SSF53335">
    <property type="entry name" value="S-adenosyl-L-methionine-dependent methyltransferases"/>
    <property type="match status" value="1"/>
</dbReference>
<dbReference type="Proteomes" id="UP001238163">
    <property type="component" value="Unassembled WGS sequence"/>
</dbReference>
<keyword evidence="3 5" id="KW-0949">S-adenosyl-L-methionine</keyword>
<gene>
    <name evidence="5" type="primary">bioC</name>
    <name evidence="6" type="ORF">J3R75_002167</name>
</gene>
<dbReference type="InterPro" id="IPR050602">
    <property type="entry name" value="Malonyl-ACP_OMT"/>
</dbReference>
<dbReference type="EC" id="2.1.1.197" evidence="5"/>
<dbReference type="NCBIfam" id="TIGR02072">
    <property type="entry name" value="BioC"/>
    <property type="match status" value="1"/>
</dbReference>
<keyword evidence="2 5" id="KW-0808">Transferase</keyword>
<dbReference type="GO" id="GO:0102130">
    <property type="term" value="F:malonyl-CoA methyltransferase activity"/>
    <property type="evidence" value="ECO:0007669"/>
    <property type="project" value="UniProtKB-EC"/>
</dbReference>
<comment type="pathway">
    <text evidence="5">Cofactor biosynthesis; biotin biosynthesis.</text>
</comment>
<comment type="similarity">
    <text evidence="5">Belongs to the methyltransferase superfamily.</text>
</comment>
<dbReference type="Gene3D" id="3.40.50.150">
    <property type="entry name" value="Vaccinia Virus protein VP39"/>
    <property type="match status" value="1"/>
</dbReference>
<dbReference type="HAMAP" id="MF_00835">
    <property type="entry name" value="BioC"/>
    <property type="match status" value="1"/>
</dbReference>
<dbReference type="EMBL" id="JAUSVL010000001">
    <property type="protein sequence ID" value="MDQ0290060.1"/>
    <property type="molecule type" value="Genomic_DNA"/>
</dbReference>
<evidence type="ECO:0000313" key="6">
    <source>
        <dbReference type="EMBL" id="MDQ0290060.1"/>
    </source>
</evidence>
<reference evidence="6" key="1">
    <citation type="submission" date="2023-07" db="EMBL/GenBank/DDBJ databases">
        <title>Genomic Encyclopedia of Type Strains, Phase IV (KMG-IV): sequencing the most valuable type-strain genomes for metagenomic binning, comparative biology and taxonomic classification.</title>
        <authorList>
            <person name="Goeker M."/>
        </authorList>
    </citation>
    <scope>NUCLEOTIDE SEQUENCE</scope>
    <source>
        <strain evidence="6">DSM 24202</strain>
    </source>
</reference>
<dbReference type="InterPro" id="IPR011814">
    <property type="entry name" value="BioC"/>
</dbReference>
<proteinExistence type="inferred from homology"/>
<evidence type="ECO:0000256" key="4">
    <source>
        <dbReference type="ARBA" id="ARBA00022756"/>
    </source>
</evidence>
<dbReference type="GO" id="GO:0032259">
    <property type="term" value="P:methylation"/>
    <property type="evidence" value="ECO:0007669"/>
    <property type="project" value="UniProtKB-KW"/>
</dbReference>
<comment type="caution">
    <text evidence="6">The sequence shown here is derived from an EMBL/GenBank/DDBJ whole genome shotgun (WGS) entry which is preliminary data.</text>
</comment>
<protein>
    <recommendedName>
        <fullName evidence="5">Malonyl-[acyl-carrier protein] O-methyltransferase</fullName>
        <shortName evidence="5">Malonyl-ACP O-methyltransferase</shortName>
        <ecNumber evidence="5">2.1.1.197</ecNumber>
    </recommendedName>
    <alternativeName>
        <fullName evidence="5">Biotin synthesis protein BioC</fullName>
    </alternativeName>
</protein>
<dbReference type="PANTHER" id="PTHR13090:SF1">
    <property type="entry name" value="ARGININE-HYDROXYLASE NDUFAF5, MITOCHONDRIAL"/>
    <property type="match status" value="1"/>
</dbReference>
<comment type="catalytic activity">
    <reaction evidence="5">
        <text>malonyl-[ACP] + S-adenosyl-L-methionine = malonyl-[ACP] methyl ester + S-adenosyl-L-homocysteine</text>
        <dbReference type="Rhea" id="RHEA:17105"/>
        <dbReference type="Rhea" id="RHEA-COMP:9623"/>
        <dbReference type="Rhea" id="RHEA-COMP:9954"/>
        <dbReference type="ChEBI" id="CHEBI:57856"/>
        <dbReference type="ChEBI" id="CHEBI:59789"/>
        <dbReference type="ChEBI" id="CHEBI:78449"/>
        <dbReference type="ChEBI" id="CHEBI:78845"/>
        <dbReference type="EC" id="2.1.1.197"/>
    </reaction>
</comment>
<dbReference type="GO" id="GO:0009102">
    <property type="term" value="P:biotin biosynthetic process"/>
    <property type="evidence" value="ECO:0007669"/>
    <property type="project" value="UniProtKB-UniRule"/>
</dbReference>
<name>A0AAE3VGL4_9BACT</name>
<evidence type="ECO:0000256" key="1">
    <source>
        <dbReference type="ARBA" id="ARBA00022603"/>
    </source>
</evidence>